<evidence type="ECO:0000256" key="2">
    <source>
        <dbReference type="SAM" id="MobiDB-lite"/>
    </source>
</evidence>
<feature type="compositionally biased region" description="Basic and acidic residues" evidence="2">
    <location>
        <begin position="623"/>
        <end position="634"/>
    </location>
</feature>
<feature type="compositionally biased region" description="Acidic residues" evidence="2">
    <location>
        <begin position="635"/>
        <end position="663"/>
    </location>
</feature>
<dbReference type="Proteomes" id="UP001296104">
    <property type="component" value="Unassembled WGS sequence"/>
</dbReference>
<feature type="coiled-coil region" evidence="1">
    <location>
        <begin position="513"/>
        <end position="547"/>
    </location>
</feature>
<sequence length="748" mass="84842">MDCYRIPGAFPEVDSFGDDSLQLSTTKSSTSTLLFQDHQLRPLFPAMDKAMAPYNMDISKDHLRHVAAKLNESMKPIAPKDILRFRPTESRSGEKPLAAELKSSIKSATKPTGEQRHHVDGRLTAVAPDPCQEAPIPSPRKSDHTPICELHRSMIKGLRSQQTQDEARIAHLEKVLQQQDVAHQNLRTNLTDRERDIARLKHKLQMRTKERDPVHLRNQRLTSELEHKSAELDDYTRLLGDCATNIVELEEALATSEKSLRDKDKVIAMKNDAFEDLQACCETSRVNHKKTWDLFEARGVRMAALEIERAAAARDRDEAQKQVRNVTSDNLSLQKQVDELRAQNGALYGRLSLATGSFEYLRNVAGPRDAETIFRLEKEKKFYHDALLQLRQATSERERMMSLQLERLKAKVSYHDMNCHDHLACASTAMGFQKELLECREVAAEREGYIVDLKDEKEHLSVEIKRQNKIISSFTSELERGQKVSSDKSMSLTSLQSHNKLLHETCETQEQLQQLLEDEMELKDEKIDHLNSRLEHAKKDLDDVERKLAAGHLASSALAAECQEKGAYIEKLQASKTRNDEIAYELHGKSKYWLSRLATEKAELLERVRELEPAAEGWDLVDGEERKEAERAEDAVEVEADGVDVADDSVTEDEWGESEEEEYSSTVEGESTEGSTSGDDWTDPEEEDVEGDEAECESEEDSDCADPDEEDVEDDEADSSEYESADDSDEWDELDDEEVDPLPGCVIM</sequence>
<feature type="compositionally biased region" description="Acidic residues" evidence="2">
    <location>
        <begin position="680"/>
        <end position="740"/>
    </location>
</feature>
<keyword evidence="4" id="KW-1185">Reference proteome</keyword>
<evidence type="ECO:0000313" key="4">
    <source>
        <dbReference type="Proteomes" id="UP001296104"/>
    </source>
</evidence>
<feature type="coiled-coil region" evidence="1">
    <location>
        <begin position="302"/>
        <end position="343"/>
    </location>
</feature>
<protein>
    <submittedName>
        <fullName evidence="3">Uncharacterized protein</fullName>
    </submittedName>
</protein>
<feature type="coiled-coil region" evidence="1">
    <location>
        <begin position="183"/>
        <end position="238"/>
    </location>
</feature>
<comment type="caution">
    <text evidence="3">The sequence shown here is derived from an EMBL/GenBank/DDBJ whole genome shotgun (WGS) entry which is preliminary data.</text>
</comment>
<name>A0AAI8YTR3_9PEZI</name>
<keyword evidence="1" id="KW-0175">Coiled coil</keyword>
<organism evidence="3 4">
    <name type="scientific">Lecanosticta acicola</name>
    <dbReference type="NCBI Taxonomy" id="111012"/>
    <lineage>
        <taxon>Eukaryota</taxon>
        <taxon>Fungi</taxon>
        <taxon>Dikarya</taxon>
        <taxon>Ascomycota</taxon>
        <taxon>Pezizomycotina</taxon>
        <taxon>Dothideomycetes</taxon>
        <taxon>Dothideomycetidae</taxon>
        <taxon>Mycosphaerellales</taxon>
        <taxon>Mycosphaerellaceae</taxon>
        <taxon>Lecanosticta</taxon>
    </lineage>
</organism>
<proteinExistence type="predicted"/>
<reference evidence="3" key="1">
    <citation type="submission" date="2023-11" db="EMBL/GenBank/DDBJ databases">
        <authorList>
            <person name="Alioto T."/>
            <person name="Alioto T."/>
            <person name="Gomez Garrido J."/>
        </authorList>
    </citation>
    <scope>NUCLEOTIDE SEQUENCE</scope>
</reference>
<dbReference type="AlphaFoldDB" id="A0AAI8YTR3"/>
<accession>A0AAI8YTR3</accession>
<evidence type="ECO:0000256" key="1">
    <source>
        <dbReference type="SAM" id="Coils"/>
    </source>
</evidence>
<evidence type="ECO:0000313" key="3">
    <source>
        <dbReference type="EMBL" id="CAK3863476.1"/>
    </source>
</evidence>
<feature type="region of interest" description="Disordered" evidence="2">
    <location>
        <begin position="619"/>
        <end position="748"/>
    </location>
</feature>
<feature type="compositionally biased region" description="Low complexity" evidence="2">
    <location>
        <begin position="664"/>
        <end position="678"/>
    </location>
</feature>
<dbReference type="EMBL" id="CAVMBE010000007">
    <property type="protein sequence ID" value="CAK3863476.1"/>
    <property type="molecule type" value="Genomic_DNA"/>
</dbReference>
<gene>
    <name evidence="3" type="ORF">LECACI_7A001858</name>
</gene>